<keyword evidence="2" id="KW-1185">Reference proteome</keyword>
<reference evidence="1 2" key="1">
    <citation type="submission" date="2017-03" db="EMBL/GenBank/DDBJ databases">
        <title>Complete genome sequence of Candidatus 'Thiodictyon syntrophicum' sp. nov. strain Cad16T, a photolithoautotroph purple sulfur bacterium isolated from an alpine meromictic lake.</title>
        <authorList>
            <person name="Luedin S.M."/>
            <person name="Pothier J.F."/>
            <person name="Danza F."/>
            <person name="Storelli N."/>
            <person name="Wittwer M."/>
            <person name="Tonolla M."/>
        </authorList>
    </citation>
    <scope>NUCLEOTIDE SEQUENCE [LARGE SCALE GENOMIC DNA]</scope>
    <source>
        <strain evidence="1 2">Cad16T</strain>
    </source>
</reference>
<evidence type="ECO:0000313" key="1">
    <source>
        <dbReference type="EMBL" id="AUB81727.1"/>
    </source>
</evidence>
<proteinExistence type="predicted"/>
<evidence type="ECO:0000313" key="2">
    <source>
        <dbReference type="Proteomes" id="UP000232638"/>
    </source>
</evidence>
<dbReference type="Proteomes" id="UP000232638">
    <property type="component" value="Chromosome"/>
</dbReference>
<name>A0A2K8U853_9GAMM</name>
<organism evidence="1 2">
    <name type="scientific">Candidatus Thiodictyon syntrophicum</name>
    <dbReference type="NCBI Taxonomy" id="1166950"/>
    <lineage>
        <taxon>Bacteria</taxon>
        <taxon>Pseudomonadati</taxon>
        <taxon>Pseudomonadota</taxon>
        <taxon>Gammaproteobacteria</taxon>
        <taxon>Chromatiales</taxon>
        <taxon>Chromatiaceae</taxon>
        <taxon>Thiodictyon</taxon>
    </lineage>
</organism>
<sequence>MGFAPTRLCDIAKPHWPLYPVGPFSRLFPCLFPELGDSAAGDRTGCVAGAAQCRPEPDRPVPGRGWGCHGGGSGNWDGLHRFLREVHYNYQDIGSR</sequence>
<dbReference type="KEGG" id="tsy:THSYN_12655"/>
<gene>
    <name evidence="1" type="ORF">THSYN_12655</name>
</gene>
<accession>A0A2K8U853</accession>
<protein>
    <submittedName>
        <fullName evidence="1">Uncharacterized protein</fullName>
    </submittedName>
</protein>
<dbReference type="EMBL" id="CP020370">
    <property type="protein sequence ID" value="AUB81727.1"/>
    <property type="molecule type" value="Genomic_DNA"/>
</dbReference>
<dbReference type="AlphaFoldDB" id="A0A2K8U853"/>